<name>A0A284VJL7_9EURY</name>
<dbReference type="HAMAP" id="MF_00699">
    <property type="entry name" value="BriX"/>
    <property type="match status" value="1"/>
</dbReference>
<dbReference type="SMART" id="SM00879">
    <property type="entry name" value="Brix"/>
    <property type="match status" value="1"/>
</dbReference>
<keyword evidence="6" id="KW-1185">Reference proteome</keyword>
<dbReference type="Proteomes" id="UP000218615">
    <property type="component" value="Unassembled WGS sequence"/>
</dbReference>
<sequence length="142" mass="15705">MIITTARKPSSKTRIFCKHLSRFTGWEYVTRGKTSLEMLADEPFLLVGEHKGNPGSFNFYTNGSSVLSIYFSVSTEKDTRPGEEPTVEGESPLASAFSKASGLKMEGTSERIIRVNDKIEFIDKDTPVIILKVLGKRGEGIV</sequence>
<comment type="function">
    <text evidence="2">Probably involved in the biogenesis of the ribosome.</text>
</comment>
<keyword evidence="1 2" id="KW-0690">Ribosome biogenesis</keyword>
<dbReference type="InterPro" id="IPR023548">
    <property type="entry name" value="Brix_dom_Rbsml_bgen_prot"/>
</dbReference>
<dbReference type="GO" id="GO:0019843">
    <property type="term" value="F:rRNA binding"/>
    <property type="evidence" value="ECO:0007669"/>
    <property type="project" value="InterPro"/>
</dbReference>
<evidence type="ECO:0000256" key="2">
    <source>
        <dbReference type="HAMAP-Rule" id="MF_00699"/>
    </source>
</evidence>
<evidence type="ECO:0000256" key="1">
    <source>
        <dbReference type="ARBA" id="ARBA00022517"/>
    </source>
</evidence>
<feature type="domain" description="Brix" evidence="4">
    <location>
        <begin position="2"/>
        <end position="136"/>
    </location>
</feature>
<evidence type="ECO:0000313" key="5">
    <source>
        <dbReference type="EMBL" id="SNQ59474.1"/>
    </source>
</evidence>
<gene>
    <name evidence="5" type="ORF">MNV_120041</name>
</gene>
<dbReference type="AlphaFoldDB" id="A0A284VJL7"/>
<evidence type="ECO:0000313" key="6">
    <source>
        <dbReference type="Proteomes" id="UP000218615"/>
    </source>
</evidence>
<dbReference type="SUPFAM" id="SSF52954">
    <property type="entry name" value="Class II aaRS ABD-related"/>
    <property type="match status" value="1"/>
</dbReference>
<dbReference type="EMBL" id="FZMP01000024">
    <property type="protein sequence ID" value="SNQ59474.1"/>
    <property type="molecule type" value="Genomic_DNA"/>
</dbReference>
<dbReference type="Gene3D" id="3.40.50.10480">
    <property type="entry name" value="Probable brix-domain ribosomal biogenesis protein"/>
    <property type="match status" value="1"/>
</dbReference>
<protein>
    <recommendedName>
        <fullName evidence="2">Probable Brix domain-containing ribosomal biogenesis protein</fullName>
    </recommendedName>
</protein>
<dbReference type="GO" id="GO:0006364">
    <property type="term" value="P:rRNA processing"/>
    <property type="evidence" value="ECO:0007669"/>
    <property type="project" value="InterPro"/>
</dbReference>
<accession>A0A284VJL7</accession>
<feature type="region of interest" description="Disordered" evidence="3">
    <location>
        <begin position="77"/>
        <end position="102"/>
    </location>
</feature>
<dbReference type="InterPro" id="IPR007109">
    <property type="entry name" value="Brix"/>
</dbReference>
<proteinExistence type="inferred from homology"/>
<evidence type="ECO:0000259" key="4">
    <source>
        <dbReference type="SMART" id="SM00879"/>
    </source>
</evidence>
<evidence type="ECO:0000256" key="3">
    <source>
        <dbReference type="SAM" id="MobiDB-lite"/>
    </source>
</evidence>
<organism evidence="5 6">
    <name type="scientific">Candidatus Methanoperedens nitratireducens</name>
    <dbReference type="NCBI Taxonomy" id="1392998"/>
    <lineage>
        <taxon>Archaea</taxon>
        <taxon>Methanobacteriati</taxon>
        <taxon>Methanobacteriota</taxon>
        <taxon>Stenosarchaea group</taxon>
        <taxon>Methanomicrobia</taxon>
        <taxon>Methanosarcinales</taxon>
        <taxon>ANME-2 cluster</taxon>
        <taxon>Candidatus Methanoperedentaceae</taxon>
        <taxon>Candidatus Methanoperedens</taxon>
    </lineage>
</organism>
<reference evidence="6" key="1">
    <citation type="submission" date="2017-06" db="EMBL/GenBank/DDBJ databases">
        <authorList>
            <person name="Cremers G."/>
        </authorList>
    </citation>
    <scope>NUCLEOTIDE SEQUENCE [LARGE SCALE GENOMIC DNA]</scope>
</reference>